<dbReference type="Pfam" id="PF00149">
    <property type="entry name" value="Metallophos"/>
    <property type="match status" value="1"/>
</dbReference>
<feature type="binding site" evidence="13">
    <location>
        <position position="257"/>
    </location>
    <ligand>
        <name>Zn(2+)</name>
        <dbReference type="ChEBI" id="CHEBI:29105"/>
        <label>1</label>
    </ligand>
</feature>
<feature type="signal peptide" evidence="15">
    <location>
        <begin position="1"/>
        <end position="19"/>
    </location>
</feature>
<dbReference type="AlphaFoldDB" id="A0A834M2U5"/>
<comment type="similarity">
    <text evidence="2 12">Belongs to the acid sphingomyelinase family.</text>
</comment>
<dbReference type="GO" id="GO:0046872">
    <property type="term" value="F:metal ion binding"/>
    <property type="evidence" value="ECO:0007669"/>
    <property type="project" value="UniProtKB-KW"/>
</dbReference>
<dbReference type="PIRSF" id="PIRSF000948">
    <property type="entry name" value="Sphingomy_PDE"/>
    <property type="match status" value="1"/>
</dbReference>
<dbReference type="InterPro" id="IPR041805">
    <property type="entry name" value="ASMase/PPN1_MPP"/>
</dbReference>
<feature type="binding site" evidence="13">
    <location>
        <position position="297"/>
    </location>
    <ligand>
        <name>Zn(2+)</name>
        <dbReference type="ChEBI" id="CHEBI:29105"/>
        <label>2</label>
    </ligand>
</feature>
<keyword evidence="5 15" id="KW-0732">Signal</keyword>
<evidence type="ECO:0000256" key="6">
    <source>
        <dbReference type="ARBA" id="ARBA00022801"/>
    </source>
</evidence>
<dbReference type="InterPro" id="IPR011001">
    <property type="entry name" value="Saposin-like"/>
</dbReference>
<evidence type="ECO:0000256" key="14">
    <source>
        <dbReference type="PIRSR" id="PIRSR000948-2"/>
    </source>
</evidence>
<keyword evidence="6 12" id="KW-0378">Hydrolase</keyword>
<comment type="catalytic activity">
    <reaction evidence="11">
        <text>a sphingomyelin + H2O = phosphocholine + an N-acylsphing-4-enine + H(+)</text>
        <dbReference type="Rhea" id="RHEA:19253"/>
        <dbReference type="ChEBI" id="CHEBI:15377"/>
        <dbReference type="ChEBI" id="CHEBI:15378"/>
        <dbReference type="ChEBI" id="CHEBI:17636"/>
        <dbReference type="ChEBI" id="CHEBI:52639"/>
        <dbReference type="ChEBI" id="CHEBI:295975"/>
        <dbReference type="EC" id="3.1.4.12"/>
    </reaction>
    <physiologicalReaction direction="left-to-right" evidence="11">
        <dbReference type="Rhea" id="RHEA:19254"/>
    </physiologicalReaction>
</comment>
<keyword evidence="9" id="KW-0325">Glycoprotein</keyword>
<evidence type="ECO:0000256" key="4">
    <source>
        <dbReference type="ARBA" id="ARBA00022723"/>
    </source>
</evidence>
<dbReference type="Pfam" id="PF19272">
    <property type="entry name" value="ASMase_C"/>
    <property type="match status" value="1"/>
</dbReference>
<feature type="disulfide bond" evidence="14">
    <location>
        <begin position="565"/>
        <end position="569"/>
    </location>
</feature>
<dbReference type="SUPFAM" id="SSF47862">
    <property type="entry name" value="Saposin"/>
    <property type="match status" value="1"/>
</dbReference>
<dbReference type="Gene3D" id="3.60.21.10">
    <property type="match status" value="2"/>
</dbReference>
<accession>A0A834M2U5</accession>
<dbReference type="PANTHER" id="PTHR10340">
    <property type="entry name" value="SPHINGOMYELIN PHOSPHODIESTERASE"/>
    <property type="match status" value="1"/>
</dbReference>
<dbReference type="GO" id="GO:0046513">
    <property type="term" value="P:ceramide biosynthetic process"/>
    <property type="evidence" value="ECO:0007669"/>
    <property type="project" value="TreeGrafter"/>
</dbReference>
<dbReference type="GO" id="GO:0005764">
    <property type="term" value="C:lysosome"/>
    <property type="evidence" value="ECO:0007669"/>
    <property type="project" value="TreeGrafter"/>
</dbReference>
<sequence>MVTLAHFIFLIITVTGIYGYPQQDGILEQINLGTKQLQHSNVIPQSLTESVQKIKNITDAKQKSEMVCRACEMVAGNVISLRKSLADRDTMIDYLKKLCNVYTDFGPIACEGYVNLDVDTVLFVIDYRANFTPARFCSIRLQEYQCIDPQAEPWVIPLPPPSQLASESATSNKTTDSKPLNILHLTDIHYDALYKHGSDAQCKEPLCCEEGTPSKPENAAGYWGDYNCDTPLEAIEDLLKRINDKHKNIDLIYFTGDIVSHKSWATSIQSNRESIRLILQFFNKSFPNITIFPILGNHESHPSDYFSPLNALFTNVTTEWIFDLAADEWIKWLPIETQSTIINGGYYTVLVKPGFRVVALNSNVCFSSNLWLLYDDKDPFNQLLWLVKVLAQAEQNNEKVHLLSHIPPGELTCHKQWSNQFAKIVKRFSKTIVAHFNGHTHTDEFRLFIEDDQVINIAFNGASFTTFKTFNPNYRMYEVDNNSLVVSDYDQYIYDLKQANKNSGTPPQWYKLYSFKDAYGLKDLSFPSLKSLYDKMTSNGSNNALVEQYYKYAGKMSEVYLSVPCDIKCKKQMICFISSVEANTSFNC</sequence>
<evidence type="ECO:0000313" key="17">
    <source>
        <dbReference type="EMBL" id="KAF7268708.1"/>
    </source>
</evidence>
<evidence type="ECO:0000256" key="9">
    <source>
        <dbReference type="ARBA" id="ARBA00023180"/>
    </source>
</evidence>
<feature type="binding site" evidence="13">
    <location>
        <position position="187"/>
    </location>
    <ligand>
        <name>Zn(2+)</name>
        <dbReference type="ChEBI" id="CHEBI:29105"/>
        <label>1</label>
    </ligand>
</feature>
<evidence type="ECO:0000256" key="11">
    <source>
        <dbReference type="ARBA" id="ARBA00047268"/>
    </source>
</evidence>
<dbReference type="InterPro" id="IPR045473">
    <property type="entry name" value="ASM_C"/>
</dbReference>
<keyword evidence="7 13" id="KW-0862">Zinc</keyword>
<dbReference type="GO" id="GO:0061750">
    <property type="term" value="F:acid sphingomyelin phosphodiesterase activity"/>
    <property type="evidence" value="ECO:0007669"/>
    <property type="project" value="TreeGrafter"/>
</dbReference>
<dbReference type="InterPro" id="IPR029052">
    <property type="entry name" value="Metallo-depent_PP-like"/>
</dbReference>
<dbReference type="PANTHER" id="PTHR10340:SF29">
    <property type="entry name" value="SPHINGOMYELIN PHOSPHODIESTERASE"/>
    <property type="match status" value="1"/>
</dbReference>
<evidence type="ECO:0000256" key="10">
    <source>
        <dbReference type="ARBA" id="ARBA00023295"/>
    </source>
</evidence>
<dbReference type="GO" id="GO:0005615">
    <property type="term" value="C:extracellular space"/>
    <property type="evidence" value="ECO:0007669"/>
    <property type="project" value="TreeGrafter"/>
</dbReference>
<comment type="function">
    <text evidence="12">Converts sphingomyelin to ceramide.</text>
</comment>
<dbReference type="CDD" id="cd00842">
    <property type="entry name" value="MPP_ASMase"/>
    <property type="match status" value="1"/>
</dbReference>
<feature type="chain" id="PRO_5032269032" description="Sphingomyelin phosphodiesterase" evidence="15">
    <location>
        <begin position="20"/>
        <end position="588"/>
    </location>
</feature>
<dbReference type="OrthoDB" id="282973at2759"/>
<evidence type="ECO:0000259" key="16">
    <source>
        <dbReference type="PROSITE" id="PS50015"/>
    </source>
</evidence>
<evidence type="ECO:0000256" key="15">
    <source>
        <dbReference type="SAM" id="SignalP"/>
    </source>
</evidence>
<evidence type="ECO:0000256" key="1">
    <source>
        <dbReference type="ARBA" id="ARBA00004613"/>
    </source>
</evidence>
<evidence type="ECO:0000256" key="2">
    <source>
        <dbReference type="ARBA" id="ARBA00008234"/>
    </source>
</evidence>
<evidence type="ECO:0000313" key="18">
    <source>
        <dbReference type="Proteomes" id="UP000625711"/>
    </source>
</evidence>
<feature type="disulfide bond" evidence="14">
    <location>
        <begin position="202"/>
        <end position="207"/>
    </location>
</feature>
<reference evidence="17" key="1">
    <citation type="submission" date="2020-08" db="EMBL/GenBank/DDBJ databases">
        <title>Genome sequencing and assembly of the red palm weevil Rhynchophorus ferrugineus.</title>
        <authorList>
            <person name="Dias G.B."/>
            <person name="Bergman C.M."/>
            <person name="Manee M."/>
        </authorList>
    </citation>
    <scope>NUCLEOTIDE SEQUENCE</scope>
    <source>
        <strain evidence="17">AA-2017</strain>
        <tissue evidence="17">Whole larva</tissue>
    </source>
</reference>
<dbReference type="InterPro" id="IPR008139">
    <property type="entry name" value="SaposinB_dom"/>
</dbReference>
<dbReference type="GO" id="GO:0006685">
    <property type="term" value="P:sphingomyelin catabolic process"/>
    <property type="evidence" value="ECO:0007669"/>
    <property type="project" value="UniProtKB-UniRule"/>
</dbReference>
<feature type="binding site" evidence="13">
    <location>
        <position position="257"/>
    </location>
    <ligand>
        <name>Zn(2+)</name>
        <dbReference type="ChEBI" id="CHEBI:29105"/>
        <label>2</label>
    </ligand>
</feature>
<feature type="disulfide bond" evidence="14">
    <location>
        <begin position="208"/>
        <end position="228"/>
    </location>
</feature>
<feature type="disulfide bond" evidence="14">
    <location>
        <begin position="99"/>
        <end position="110"/>
    </location>
</feature>
<comment type="cofactor">
    <cofactor evidence="13">
        <name>Zn(2+)</name>
        <dbReference type="ChEBI" id="CHEBI:29105"/>
    </cofactor>
    <text evidence="13">Binds 2 Zn(2+) ions per subunit.</text>
</comment>
<dbReference type="InterPro" id="IPR011160">
    <property type="entry name" value="Sphingomy_PDE"/>
</dbReference>
<evidence type="ECO:0000256" key="5">
    <source>
        <dbReference type="ARBA" id="ARBA00022729"/>
    </source>
</evidence>
<dbReference type="SUPFAM" id="SSF56300">
    <property type="entry name" value="Metallo-dependent phosphatases"/>
    <property type="match status" value="1"/>
</dbReference>
<organism evidence="17 18">
    <name type="scientific">Rhynchophorus ferrugineus</name>
    <name type="common">Red palm weevil</name>
    <name type="synonym">Curculio ferrugineus</name>
    <dbReference type="NCBI Taxonomy" id="354439"/>
    <lineage>
        <taxon>Eukaryota</taxon>
        <taxon>Metazoa</taxon>
        <taxon>Ecdysozoa</taxon>
        <taxon>Arthropoda</taxon>
        <taxon>Hexapoda</taxon>
        <taxon>Insecta</taxon>
        <taxon>Pterygota</taxon>
        <taxon>Neoptera</taxon>
        <taxon>Endopterygota</taxon>
        <taxon>Coleoptera</taxon>
        <taxon>Polyphaga</taxon>
        <taxon>Cucujiformia</taxon>
        <taxon>Curculionidae</taxon>
        <taxon>Dryophthorinae</taxon>
        <taxon>Rhynchophorus</taxon>
    </lineage>
</organism>
<dbReference type="EC" id="3.1.4.12" evidence="12"/>
<evidence type="ECO:0000256" key="7">
    <source>
        <dbReference type="ARBA" id="ARBA00022833"/>
    </source>
</evidence>
<keyword evidence="18" id="KW-1185">Reference proteome</keyword>
<dbReference type="InterPro" id="IPR004843">
    <property type="entry name" value="Calcineurin-like_PHP"/>
</dbReference>
<feature type="binding site" evidence="13">
    <location>
        <position position="189"/>
    </location>
    <ligand>
        <name>Zn(2+)</name>
        <dbReference type="ChEBI" id="CHEBI:29105"/>
        <label>1</label>
    </ligand>
</feature>
<keyword evidence="8 14" id="KW-1015">Disulfide bond</keyword>
<keyword evidence="4 13" id="KW-0479">Metal-binding</keyword>
<name>A0A834M2U5_RHYFE</name>
<evidence type="ECO:0000256" key="13">
    <source>
        <dbReference type="PIRSR" id="PIRSR000948-1"/>
    </source>
</evidence>
<dbReference type="PROSITE" id="PS50015">
    <property type="entry name" value="SAP_B"/>
    <property type="match status" value="1"/>
</dbReference>
<evidence type="ECO:0000256" key="3">
    <source>
        <dbReference type="ARBA" id="ARBA00022525"/>
    </source>
</evidence>
<dbReference type="EMBL" id="JAACXV010014304">
    <property type="protein sequence ID" value="KAF7268708.1"/>
    <property type="molecule type" value="Genomic_DNA"/>
</dbReference>
<evidence type="ECO:0000256" key="12">
    <source>
        <dbReference type="PIRNR" id="PIRNR000948"/>
    </source>
</evidence>
<protein>
    <recommendedName>
        <fullName evidence="12">Sphingomyelin phosphodiesterase</fullName>
        <ecNumber evidence="12">3.1.4.12</ecNumber>
    </recommendedName>
</protein>
<comment type="caution">
    <text evidence="17">The sequence shown here is derived from an EMBL/GenBank/DDBJ whole genome shotgun (WGS) entry which is preliminary data.</text>
</comment>
<feature type="disulfide bond" evidence="14">
    <location>
        <begin position="365"/>
        <end position="413"/>
    </location>
</feature>
<feature type="binding site" evidence="13">
    <location>
        <position position="441"/>
    </location>
    <ligand>
        <name>Zn(2+)</name>
        <dbReference type="ChEBI" id="CHEBI:29105"/>
        <label>1</label>
    </ligand>
</feature>
<comment type="subcellular location">
    <subcellularLocation>
        <location evidence="1">Secreted</location>
    </subcellularLocation>
</comment>
<dbReference type="Proteomes" id="UP000625711">
    <property type="component" value="Unassembled WGS sequence"/>
</dbReference>
<gene>
    <name evidence="17" type="ORF">GWI33_018212</name>
</gene>
<feature type="binding site" evidence="13">
    <location>
        <position position="405"/>
    </location>
    <ligand>
        <name>Zn(2+)</name>
        <dbReference type="ChEBI" id="CHEBI:29105"/>
        <label>2</label>
    </ligand>
</feature>
<proteinExistence type="inferred from homology"/>
<keyword evidence="3" id="KW-0964">Secreted</keyword>
<keyword evidence="10 12" id="KW-0326">Glycosidase</keyword>
<dbReference type="GO" id="GO:0016798">
    <property type="term" value="F:hydrolase activity, acting on glycosyl bonds"/>
    <property type="evidence" value="ECO:0007669"/>
    <property type="project" value="UniProtKB-KW"/>
</dbReference>
<feature type="domain" description="Saposin B-type" evidence="16">
    <location>
        <begin position="64"/>
        <end position="150"/>
    </location>
</feature>
<evidence type="ECO:0000256" key="8">
    <source>
        <dbReference type="ARBA" id="ARBA00023157"/>
    </source>
</evidence>
<feature type="binding site" evidence="13">
    <location>
        <position position="439"/>
    </location>
    <ligand>
        <name>Zn(2+)</name>
        <dbReference type="ChEBI" id="CHEBI:29105"/>
        <label>2</label>
    </ligand>
</feature>
<dbReference type="GO" id="GO:0016020">
    <property type="term" value="C:membrane"/>
    <property type="evidence" value="ECO:0007669"/>
    <property type="project" value="GOC"/>
</dbReference>